<feature type="compositionally biased region" description="Low complexity" evidence="1">
    <location>
        <begin position="316"/>
        <end position="331"/>
    </location>
</feature>
<accession>A0A9P5S396</accession>
<organism evidence="3 4">
    <name type="scientific">Linnemannia schmuckeri</name>
    <dbReference type="NCBI Taxonomy" id="64567"/>
    <lineage>
        <taxon>Eukaryota</taxon>
        <taxon>Fungi</taxon>
        <taxon>Fungi incertae sedis</taxon>
        <taxon>Mucoromycota</taxon>
        <taxon>Mortierellomycotina</taxon>
        <taxon>Mortierellomycetes</taxon>
        <taxon>Mortierellales</taxon>
        <taxon>Mortierellaceae</taxon>
        <taxon>Linnemannia</taxon>
    </lineage>
</organism>
<name>A0A9P5S396_9FUNG</name>
<feature type="compositionally biased region" description="Polar residues" evidence="1">
    <location>
        <begin position="293"/>
        <end position="302"/>
    </location>
</feature>
<comment type="caution">
    <text evidence="3">The sequence shown here is derived from an EMBL/GenBank/DDBJ whole genome shotgun (WGS) entry which is preliminary data.</text>
</comment>
<gene>
    <name evidence="3" type="ORF">BG015_003277</name>
</gene>
<dbReference type="AlphaFoldDB" id="A0A9P5S396"/>
<keyword evidence="4" id="KW-1185">Reference proteome</keyword>
<keyword evidence="2" id="KW-1133">Transmembrane helix</keyword>
<dbReference type="EMBL" id="JAAAUQ010000171">
    <property type="protein sequence ID" value="KAF9153497.1"/>
    <property type="molecule type" value="Genomic_DNA"/>
</dbReference>
<dbReference type="Proteomes" id="UP000748756">
    <property type="component" value="Unassembled WGS sequence"/>
</dbReference>
<sequence>MPPTRQNMMFLIKDPNNAAGVGAPGNFTNTVSFDNIDYFVPIRDGTSVSSSSTFALFRQDATMYVSGNDNGRRYTQTGSKVTLTESVGINLSPGSQPPGTSNSGSSNSRALSAPVGAIIGLIIVLGLVIGCTVWLIKRDDNRRKKKVILTGASPQEPRHAPTQHLGENERANYCSSAGQNPTATTYPSEQVASTSILPMAPNTSAQRQTFQDQMQALQFSSHPRPNFVTTAAYIGESETSSNASSVPYLGWSGAPQAAWQPTPFILPTRPANSTNVSTPSTSHAPATTTFVTAGTQSSQDPQARSVDGIVDSGATSSSAQSLPLLSSPSIPYNTRPSPGIETCHTLVAPQNHPQD</sequence>
<evidence type="ECO:0000313" key="3">
    <source>
        <dbReference type="EMBL" id="KAF9153497.1"/>
    </source>
</evidence>
<keyword evidence="2" id="KW-0812">Transmembrane</keyword>
<feature type="region of interest" description="Disordered" evidence="1">
    <location>
        <begin position="88"/>
        <end position="109"/>
    </location>
</feature>
<protein>
    <submittedName>
        <fullName evidence="3">Uncharacterized protein</fullName>
    </submittedName>
</protein>
<feature type="region of interest" description="Disordered" evidence="1">
    <location>
        <begin position="293"/>
        <end position="355"/>
    </location>
</feature>
<feature type="transmembrane region" description="Helical" evidence="2">
    <location>
        <begin position="115"/>
        <end position="136"/>
    </location>
</feature>
<reference evidence="3" key="1">
    <citation type="journal article" date="2020" name="Fungal Divers.">
        <title>Resolving the Mortierellaceae phylogeny through synthesis of multi-gene phylogenetics and phylogenomics.</title>
        <authorList>
            <person name="Vandepol N."/>
            <person name="Liber J."/>
            <person name="Desiro A."/>
            <person name="Na H."/>
            <person name="Kennedy M."/>
            <person name="Barry K."/>
            <person name="Grigoriev I.V."/>
            <person name="Miller A.N."/>
            <person name="O'Donnell K."/>
            <person name="Stajich J.E."/>
            <person name="Bonito G."/>
        </authorList>
    </citation>
    <scope>NUCLEOTIDE SEQUENCE</scope>
    <source>
        <strain evidence="3">NRRL 6426</strain>
    </source>
</reference>
<dbReference type="OrthoDB" id="2444659at2759"/>
<evidence type="ECO:0000313" key="4">
    <source>
        <dbReference type="Proteomes" id="UP000748756"/>
    </source>
</evidence>
<keyword evidence="2" id="KW-0472">Membrane</keyword>
<evidence type="ECO:0000256" key="1">
    <source>
        <dbReference type="SAM" id="MobiDB-lite"/>
    </source>
</evidence>
<feature type="compositionally biased region" description="Low complexity" evidence="1">
    <location>
        <begin position="92"/>
        <end position="108"/>
    </location>
</feature>
<proteinExistence type="predicted"/>
<evidence type="ECO:0000256" key="2">
    <source>
        <dbReference type="SAM" id="Phobius"/>
    </source>
</evidence>